<organism evidence="1 2">
    <name type="scientific">Liparis tanakae</name>
    <name type="common">Tanaka's snailfish</name>
    <dbReference type="NCBI Taxonomy" id="230148"/>
    <lineage>
        <taxon>Eukaryota</taxon>
        <taxon>Metazoa</taxon>
        <taxon>Chordata</taxon>
        <taxon>Craniata</taxon>
        <taxon>Vertebrata</taxon>
        <taxon>Euteleostomi</taxon>
        <taxon>Actinopterygii</taxon>
        <taxon>Neopterygii</taxon>
        <taxon>Teleostei</taxon>
        <taxon>Neoteleostei</taxon>
        <taxon>Acanthomorphata</taxon>
        <taxon>Eupercaria</taxon>
        <taxon>Perciformes</taxon>
        <taxon>Cottioidei</taxon>
        <taxon>Cottales</taxon>
        <taxon>Liparidae</taxon>
        <taxon>Liparis</taxon>
    </lineage>
</organism>
<dbReference type="EMBL" id="SRLO01000007">
    <property type="protein sequence ID" value="TNN88079.1"/>
    <property type="molecule type" value="Genomic_DNA"/>
</dbReference>
<dbReference type="Proteomes" id="UP000314294">
    <property type="component" value="Unassembled WGS sequence"/>
</dbReference>
<keyword evidence="2" id="KW-1185">Reference proteome</keyword>
<proteinExistence type="predicted"/>
<name>A0A4Z2JCY6_9TELE</name>
<comment type="caution">
    <text evidence="1">The sequence shown here is derived from an EMBL/GenBank/DDBJ whole genome shotgun (WGS) entry which is preliminary data.</text>
</comment>
<accession>A0A4Z2JCY6</accession>
<evidence type="ECO:0000313" key="1">
    <source>
        <dbReference type="EMBL" id="TNN88079.1"/>
    </source>
</evidence>
<evidence type="ECO:0000313" key="2">
    <source>
        <dbReference type="Proteomes" id="UP000314294"/>
    </source>
</evidence>
<dbReference type="AlphaFoldDB" id="A0A4Z2JCY6"/>
<gene>
    <name evidence="1" type="ORF">EYF80_001660</name>
</gene>
<sequence>MNEAAQGSVKFDWHGRGGERCGEDGREGRCHRGRERALTVCRSLPVTWYFIPFQLRIRWPCRNCLAISWRAGGPWKARSTVVTIKPRRAGFPWRTLGTDNSLLSKLTQSWRPCETGFTLLAMATLWPHGPHGTL</sequence>
<protein>
    <submittedName>
        <fullName evidence="1">Uncharacterized protein</fullName>
    </submittedName>
</protein>
<reference evidence="1 2" key="1">
    <citation type="submission" date="2019-03" db="EMBL/GenBank/DDBJ databases">
        <title>First draft genome of Liparis tanakae, snailfish: a comprehensive survey of snailfish specific genes.</title>
        <authorList>
            <person name="Kim W."/>
            <person name="Song I."/>
            <person name="Jeong J.-H."/>
            <person name="Kim D."/>
            <person name="Kim S."/>
            <person name="Ryu S."/>
            <person name="Song J.Y."/>
            <person name="Lee S.K."/>
        </authorList>
    </citation>
    <scope>NUCLEOTIDE SEQUENCE [LARGE SCALE GENOMIC DNA]</scope>
    <source>
        <tissue evidence="1">Muscle</tissue>
    </source>
</reference>